<dbReference type="STRING" id="699246.HMPREF0868_1017"/>
<evidence type="ECO:0000256" key="2">
    <source>
        <dbReference type="ARBA" id="ARBA00022898"/>
    </source>
</evidence>
<dbReference type="InterPro" id="IPR052357">
    <property type="entry name" value="Orn_Lys_Arg_decarboxylase-I"/>
</dbReference>
<evidence type="ECO:0000256" key="1">
    <source>
        <dbReference type="ARBA" id="ARBA00001933"/>
    </source>
</evidence>
<evidence type="ECO:0000313" key="5">
    <source>
        <dbReference type="Proteomes" id="UP000008234"/>
    </source>
</evidence>
<dbReference type="InterPro" id="IPR000310">
    <property type="entry name" value="Orn/Lys/Arg_deCO2ase_major_dom"/>
</dbReference>
<proteinExistence type="predicted"/>
<comment type="cofactor">
    <cofactor evidence="1">
        <name>pyridoxal 5'-phosphate</name>
        <dbReference type="ChEBI" id="CHEBI:597326"/>
    </cofactor>
</comment>
<dbReference type="GO" id="GO:0003824">
    <property type="term" value="F:catalytic activity"/>
    <property type="evidence" value="ECO:0007669"/>
    <property type="project" value="InterPro"/>
</dbReference>
<evidence type="ECO:0000313" key="4">
    <source>
        <dbReference type="EMBL" id="ADC91785.1"/>
    </source>
</evidence>
<dbReference type="PANTHER" id="PTHR43277">
    <property type="entry name" value="ARGININE DECARBOXYLASE"/>
    <property type="match status" value="1"/>
</dbReference>
<dbReference type="InterPro" id="IPR015421">
    <property type="entry name" value="PyrdxlP-dep_Trfase_major"/>
</dbReference>
<dbReference type="SUPFAM" id="SSF53383">
    <property type="entry name" value="PLP-dependent transferases"/>
    <property type="match status" value="1"/>
</dbReference>
<accession>D3R2B1</accession>
<evidence type="ECO:0000259" key="3">
    <source>
        <dbReference type="Pfam" id="PF01276"/>
    </source>
</evidence>
<dbReference type="EMBL" id="CP001850">
    <property type="protein sequence ID" value="ADC91785.1"/>
    <property type="molecule type" value="Genomic_DNA"/>
</dbReference>
<dbReference type="eggNOG" id="COG1982">
    <property type="taxonomic scope" value="Bacteria"/>
</dbReference>
<dbReference type="Gene3D" id="3.40.640.10">
    <property type="entry name" value="Type I PLP-dependent aspartate aminotransferase-like (Major domain)"/>
    <property type="match status" value="1"/>
</dbReference>
<gene>
    <name evidence="4" type="ordered locus">HMPREF0868_1017</name>
</gene>
<dbReference type="AlphaFoldDB" id="D3R2B1"/>
<feature type="domain" description="Orn/Lys/Arg decarboxylases family 1 pyridoxal-P attachment site" evidence="3">
    <location>
        <begin position="10"/>
        <end position="320"/>
    </location>
</feature>
<sequence>MNQITQQSLPFFEHLKKFVGEGTLGLHMPGHNHGCGFPSQIKDSLIDIDTTELDATDNLNSPGPSLQAAQKLAADFWGASHTFFVTTGSTTAIKAAILVLTKGIKKIFLPRCVHQSVLHAMALLAVKPIFLPIVDDSYTPTSPFGLPDLSKWQEIFLKYVEMFPGGNLPPLFITAPDYYGNLFSLPQAIRLAHKFSIPVIVDQAHGAHLRCLVGSSCREANEADALNNGAALVIQSAHKTLPALTPGAYLHLGHMSDSPNEQTELINQLQIALQIMQTSSPSFVIGAGLDYARYFAANKGAQHFTELTAKLQQIKEKILSLGFAHVKTDCTRLVIDTLPISPAKQAAKFLSEQDIDCEMADWRRLVLLFPIGLPENWPDILLAALKKLKNCSANLWHESKFINDIELAKADKAYFRLLSQTYSAPAETILNSRTPLLSDLLSGNTIIPYPPGVPLFWQGMGSDIMPDFADKWKALAPFFDFS</sequence>
<dbReference type="KEGG" id="clo:HMPREF0868_1017"/>
<name>D3R2B1_MAGIU</name>
<protein>
    <submittedName>
        <fullName evidence="4">Orn/Lys/Arg decarboxylase, major domain protein</fullName>
    </submittedName>
</protein>
<dbReference type="Proteomes" id="UP000008234">
    <property type="component" value="Chromosome"/>
</dbReference>
<dbReference type="InterPro" id="IPR015424">
    <property type="entry name" value="PyrdxlP-dep_Trfase"/>
</dbReference>
<dbReference type="HOGENOM" id="CLU_025925_2_0_9"/>
<keyword evidence="5" id="KW-1185">Reference proteome</keyword>
<reference evidence="5" key="1">
    <citation type="submission" date="2009-12" db="EMBL/GenBank/DDBJ databases">
        <title>Sequence of Clostridiales genomosp. BVAB3 str. UPII9-5.</title>
        <authorList>
            <person name="Madupu R."/>
            <person name="Durkin A.S."/>
            <person name="Torralba M."/>
            <person name="Methe B."/>
            <person name="Sutton G.G."/>
            <person name="Strausberg R.L."/>
            <person name="Nelson K.E."/>
        </authorList>
    </citation>
    <scope>NUCLEOTIDE SEQUENCE [LARGE SCALE GENOMIC DNA]</scope>
    <source>
        <strain evidence="5">UPII9-5</strain>
    </source>
</reference>
<dbReference type="Pfam" id="PF01276">
    <property type="entry name" value="OKR_DC_1"/>
    <property type="match status" value="1"/>
</dbReference>
<keyword evidence="2" id="KW-0663">Pyridoxal phosphate</keyword>
<dbReference type="PANTHER" id="PTHR43277:SF3">
    <property type="entry name" value="DECARBOXYLASE, PUTATIVE-RELATED"/>
    <property type="match status" value="1"/>
</dbReference>
<organism evidence="4 5">
    <name type="scientific">Mageeibacillus indolicus (strain UPII9-5)</name>
    <name type="common">Clostridiales genomosp. BVAB3 (strain UPII9-5)</name>
    <dbReference type="NCBI Taxonomy" id="699246"/>
    <lineage>
        <taxon>Bacteria</taxon>
        <taxon>Bacillati</taxon>
        <taxon>Bacillota</taxon>
        <taxon>Clostridia</taxon>
        <taxon>Eubacteriales</taxon>
        <taxon>Oscillospiraceae</taxon>
        <taxon>Mageeibacillus</taxon>
    </lineage>
</organism>